<evidence type="ECO:0000313" key="3">
    <source>
        <dbReference type="Proteomes" id="UP000028643"/>
    </source>
</evidence>
<dbReference type="Proteomes" id="UP000028643">
    <property type="component" value="Unassembled WGS sequence"/>
</dbReference>
<evidence type="ECO:0008006" key="4">
    <source>
        <dbReference type="Google" id="ProtNLM"/>
    </source>
</evidence>
<name>A0A085UNW4_PSESX</name>
<evidence type="ECO:0000313" key="2">
    <source>
        <dbReference type="EMBL" id="KFE44877.1"/>
    </source>
</evidence>
<evidence type="ECO:0000256" key="1">
    <source>
        <dbReference type="SAM" id="SignalP"/>
    </source>
</evidence>
<feature type="chain" id="PRO_5001798172" description="Lipoprotein" evidence="1">
    <location>
        <begin position="21"/>
        <end position="168"/>
    </location>
</feature>
<feature type="signal peptide" evidence="1">
    <location>
        <begin position="1"/>
        <end position="20"/>
    </location>
</feature>
<accession>A0A085UNW4</accession>
<dbReference type="EMBL" id="JPQT01000154">
    <property type="protein sequence ID" value="KFE44877.1"/>
    <property type="molecule type" value="Genomic_DNA"/>
</dbReference>
<sequence>MVGWLLCALIVGGLFYAAFAGESSTPSKQSREYEGQLIIFNKKENDGSYPNINCTLPFVSSQVDFQDNSHGCRNDDAYAFKLEEVPSATFFTLTDSPDCTETGNFYYRFKTIKHPTTMEVPMDIETAGQKAVGSVVVPGVLLIASTTAGQVGGKLSCVKIERSAVPSP</sequence>
<proteinExistence type="predicted"/>
<organism evidence="2 3">
    <name type="scientific">Pseudomonas syringae</name>
    <dbReference type="NCBI Taxonomy" id="317"/>
    <lineage>
        <taxon>Bacteria</taxon>
        <taxon>Pseudomonadati</taxon>
        <taxon>Pseudomonadota</taxon>
        <taxon>Gammaproteobacteria</taxon>
        <taxon>Pseudomonadales</taxon>
        <taxon>Pseudomonadaceae</taxon>
        <taxon>Pseudomonas</taxon>
    </lineage>
</organism>
<reference evidence="2 3" key="1">
    <citation type="submission" date="2014-07" db="EMBL/GenBank/DDBJ databases">
        <title>Draft Genome Sequences of Environmental Pseudomonas syringae strains.</title>
        <authorList>
            <person name="Baltrus D.A."/>
            <person name="Berge O."/>
            <person name="Morris C."/>
        </authorList>
    </citation>
    <scope>NUCLEOTIDE SEQUENCE [LARGE SCALE GENOMIC DNA]</scope>
    <source>
        <strain evidence="2 3">CEB003</strain>
    </source>
</reference>
<dbReference type="AlphaFoldDB" id="A0A085UNW4"/>
<gene>
    <name evidence="2" type="ORF">IV02_28530</name>
</gene>
<keyword evidence="1" id="KW-0732">Signal</keyword>
<dbReference type="PATRIC" id="fig|317.174.peg.5828"/>
<comment type="caution">
    <text evidence="2">The sequence shown here is derived from an EMBL/GenBank/DDBJ whole genome shotgun (WGS) entry which is preliminary data.</text>
</comment>
<protein>
    <recommendedName>
        <fullName evidence="4">Lipoprotein</fullName>
    </recommendedName>
</protein>